<accession>F2KR88</accession>
<dbReference type="STRING" id="693661.Arcve_0706"/>
<dbReference type="RefSeq" id="WP_013683397.1">
    <property type="nucleotide sequence ID" value="NC_015320.1"/>
</dbReference>
<evidence type="ECO:0008006" key="3">
    <source>
        <dbReference type="Google" id="ProtNLM"/>
    </source>
</evidence>
<dbReference type="eggNOG" id="arCOG01060">
    <property type="taxonomic scope" value="Archaea"/>
</dbReference>
<proteinExistence type="predicted"/>
<dbReference type="Gene3D" id="1.10.10.10">
    <property type="entry name" value="Winged helix-like DNA-binding domain superfamily/Winged helix DNA-binding domain"/>
    <property type="match status" value="1"/>
</dbReference>
<dbReference type="GeneID" id="10393805"/>
<dbReference type="AlphaFoldDB" id="F2KR88"/>
<evidence type="ECO:0000313" key="1">
    <source>
        <dbReference type="EMBL" id="AEA46725.1"/>
    </source>
</evidence>
<keyword evidence="2" id="KW-1185">Reference proteome</keyword>
<dbReference type="OrthoDB" id="140281at2157"/>
<evidence type="ECO:0000313" key="2">
    <source>
        <dbReference type="Proteomes" id="UP000008136"/>
    </source>
</evidence>
<dbReference type="Proteomes" id="UP000008136">
    <property type="component" value="Chromosome"/>
</dbReference>
<name>F2KR88_ARCVS</name>
<reference evidence="1 2" key="1">
    <citation type="submission" date="2011-03" db="EMBL/GenBank/DDBJ databases">
        <title>The complete genome of Archaeoglobus veneficus SNP6.</title>
        <authorList>
            <consortium name="US DOE Joint Genome Institute (JGI-PGF)"/>
            <person name="Lucas S."/>
            <person name="Copeland A."/>
            <person name="Lapidus A."/>
            <person name="Bruce D."/>
            <person name="Goodwin L."/>
            <person name="Pitluck S."/>
            <person name="Kyrpides N."/>
            <person name="Mavromatis K."/>
            <person name="Pagani I."/>
            <person name="Ivanova N."/>
            <person name="Mikhailova N."/>
            <person name="Lu M."/>
            <person name="Detter J.C."/>
            <person name="Tapia R."/>
            <person name="Han C."/>
            <person name="Land M."/>
            <person name="Hauser L."/>
            <person name="Markowitz V."/>
            <person name="Cheng J.-F."/>
            <person name="Hugenholtz P."/>
            <person name="Woyke T."/>
            <person name="Wu D."/>
            <person name="Spring S."/>
            <person name="Brambilla E."/>
            <person name="Klenk H.-P."/>
            <person name="Eisen J.A."/>
        </authorList>
    </citation>
    <scope>NUCLEOTIDE SEQUENCE [LARGE SCALE GENOMIC DNA]</scope>
    <source>
        <strain>SNP6</strain>
    </source>
</reference>
<dbReference type="EMBL" id="CP002588">
    <property type="protein sequence ID" value="AEA46725.1"/>
    <property type="molecule type" value="Genomic_DNA"/>
</dbReference>
<organism evidence="1 2">
    <name type="scientific">Archaeoglobus veneficus (strain DSM 11195 / SNP6)</name>
    <dbReference type="NCBI Taxonomy" id="693661"/>
    <lineage>
        <taxon>Archaea</taxon>
        <taxon>Methanobacteriati</taxon>
        <taxon>Methanobacteriota</taxon>
        <taxon>Archaeoglobi</taxon>
        <taxon>Archaeoglobales</taxon>
        <taxon>Archaeoglobaceae</taxon>
        <taxon>Archaeoglobus</taxon>
    </lineage>
</organism>
<dbReference type="InterPro" id="IPR036388">
    <property type="entry name" value="WH-like_DNA-bd_sf"/>
</dbReference>
<protein>
    <recommendedName>
        <fullName evidence="3">ArnR1-like winged helix-turn-helix domain-containing protein</fullName>
    </recommendedName>
</protein>
<gene>
    <name evidence="1" type="ordered locus">Arcve_0706</name>
</gene>
<dbReference type="HOGENOM" id="CLU_2613407_0_0_2"/>
<dbReference type="InterPro" id="IPR036390">
    <property type="entry name" value="WH_DNA-bd_sf"/>
</dbReference>
<dbReference type="SUPFAM" id="SSF46785">
    <property type="entry name" value="Winged helix' DNA-binding domain"/>
    <property type="match status" value="1"/>
</dbReference>
<dbReference type="KEGG" id="ave:Arcve_0706"/>
<sequence length="78" mass="8733">MEELIGHITSNRSKIKVLEVLSRKSADIRTISKITRIPLKILEGVVKELEADGILRDEDGELKITERGLRVIANLKGI</sequence>